<evidence type="ECO:0000256" key="15">
    <source>
        <dbReference type="ARBA" id="ARBA00039056"/>
    </source>
</evidence>
<dbReference type="GO" id="GO:0006629">
    <property type="term" value="P:lipid metabolic process"/>
    <property type="evidence" value="ECO:0007669"/>
    <property type="project" value="UniProtKB-KW"/>
</dbReference>
<feature type="transmembrane region" description="Helical" evidence="21">
    <location>
        <begin position="127"/>
        <end position="145"/>
    </location>
</feature>
<evidence type="ECO:0000256" key="14">
    <source>
        <dbReference type="ARBA" id="ARBA00037916"/>
    </source>
</evidence>
<proteinExistence type="predicted"/>
<dbReference type="AlphaFoldDB" id="A0A9N8UVY7"/>
<dbReference type="GO" id="GO:0005635">
    <property type="term" value="C:nuclear envelope"/>
    <property type="evidence" value="ECO:0007669"/>
    <property type="project" value="TreeGrafter"/>
</dbReference>
<evidence type="ECO:0000313" key="22">
    <source>
        <dbReference type="EMBL" id="CAG8433634.1"/>
    </source>
</evidence>
<sequence length="146" mass="16360">MTTIEIPEAYGYVVMTGALSVLVTTFLGIQVTLYRNEAKVPLPFLYAEKSEVEKDEKKMIFNCYQRAHQNSLETQPQVLFMLAMTGLKYPLFASGVGLVWVIGRIFFASGYQTGRPANRSRGGFGHFAYFTLIGSTIVTAFSILFY</sequence>
<evidence type="ECO:0000256" key="6">
    <source>
        <dbReference type="ARBA" id="ARBA00023002"/>
    </source>
</evidence>
<evidence type="ECO:0000256" key="8">
    <source>
        <dbReference type="ARBA" id="ARBA00023128"/>
    </source>
</evidence>
<dbReference type="FunFam" id="1.20.120.550:FF:000004">
    <property type="entry name" value="Microsomal glutathione S-transferase 3"/>
    <property type="match status" value="1"/>
</dbReference>
<dbReference type="PANTHER" id="PTHR10250:SF26">
    <property type="entry name" value="GLUTATHIONE S-TRANSFERASE 3, MITOCHONDRIAL"/>
    <property type="match status" value="1"/>
</dbReference>
<comment type="pathway">
    <text evidence="13">Lipid metabolism; leukotriene C4 biosynthesis.</text>
</comment>
<dbReference type="EMBL" id="CAJVPL010000008">
    <property type="protein sequence ID" value="CAG8433634.1"/>
    <property type="molecule type" value="Genomic_DNA"/>
</dbReference>
<feature type="transmembrane region" description="Helical" evidence="21">
    <location>
        <begin position="12"/>
        <end position="34"/>
    </location>
</feature>
<evidence type="ECO:0000256" key="18">
    <source>
        <dbReference type="ARBA" id="ARBA00069748"/>
    </source>
</evidence>
<keyword evidence="7" id="KW-0443">Lipid metabolism</keyword>
<keyword evidence="6" id="KW-0560">Oxidoreductase</keyword>
<comment type="catalytic activity">
    <reaction evidence="16">
        <text>leukotriene C4 = leukotriene A4 + glutathione</text>
        <dbReference type="Rhea" id="RHEA:17617"/>
        <dbReference type="ChEBI" id="CHEBI:57463"/>
        <dbReference type="ChEBI" id="CHEBI:57925"/>
        <dbReference type="ChEBI" id="CHEBI:57973"/>
        <dbReference type="EC" id="4.4.1.20"/>
    </reaction>
    <physiologicalReaction direction="right-to-left" evidence="16">
        <dbReference type="Rhea" id="RHEA:17619"/>
    </physiologicalReaction>
</comment>
<evidence type="ECO:0000256" key="2">
    <source>
        <dbReference type="ARBA" id="ARBA00022679"/>
    </source>
</evidence>
<evidence type="ECO:0000256" key="11">
    <source>
        <dbReference type="ARBA" id="ARBA00023239"/>
    </source>
</evidence>
<dbReference type="InterPro" id="IPR001129">
    <property type="entry name" value="Membr-assoc_MAPEG"/>
</dbReference>
<organism evidence="22 23">
    <name type="scientific">Ambispora gerdemannii</name>
    <dbReference type="NCBI Taxonomy" id="144530"/>
    <lineage>
        <taxon>Eukaryota</taxon>
        <taxon>Fungi</taxon>
        <taxon>Fungi incertae sedis</taxon>
        <taxon>Mucoromycota</taxon>
        <taxon>Glomeromycotina</taxon>
        <taxon>Glomeromycetes</taxon>
        <taxon>Archaeosporales</taxon>
        <taxon>Ambisporaceae</taxon>
        <taxon>Ambispora</taxon>
    </lineage>
</organism>
<keyword evidence="23" id="KW-1185">Reference proteome</keyword>
<comment type="pathway">
    <text evidence="14">Lipid metabolism; arachidonate metabolism.</text>
</comment>
<evidence type="ECO:0000256" key="13">
    <source>
        <dbReference type="ARBA" id="ARBA00037884"/>
    </source>
</evidence>
<keyword evidence="5 21" id="KW-1133">Transmembrane helix</keyword>
<keyword evidence="11" id="KW-0456">Lyase</keyword>
<protein>
    <recommendedName>
        <fullName evidence="18">Glutathione S-transferase 3, mitochondrial</fullName>
        <ecNumber evidence="15">4.4.1.20</ecNumber>
    </recommendedName>
    <alternativeName>
        <fullName evidence="19">Glutathione peroxidase MGST3</fullName>
    </alternativeName>
    <alternativeName>
        <fullName evidence="20">LTC4 synthase MGST3</fullName>
    </alternativeName>
</protein>
<dbReference type="Gene3D" id="1.20.120.550">
    <property type="entry name" value="Membrane associated eicosanoid/glutathione metabolism-like domain"/>
    <property type="match status" value="1"/>
</dbReference>
<keyword evidence="4" id="KW-1000">Mitochondrion outer membrane</keyword>
<dbReference type="InterPro" id="IPR023352">
    <property type="entry name" value="MAPEG-like_dom_sf"/>
</dbReference>
<keyword evidence="10" id="KW-0564">Palmitate</keyword>
<feature type="transmembrane region" description="Helical" evidence="21">
    <location>
        <begin position="89"/>
        <end position="107"/>
    </location>
</feature>
<evidence type="ECO:0000256" key="9">
    <source>
        <dbReference type="ARBA" id="ARBA00023136"/>
    </source>
</evidence>
<evidence type="ECO:0000256" key="10">
    <source>
        <dbReference type="ARBA" id="ARBA00023139"/>
    </source>
</evidence>
<dbReference type="GO" id="GO:0004464">
    <property type="term" value="F:leukotriene-C4 synthase activity"/>
    <property type="evidence" value="ECO:0007669"/>
    <property type="project" value="UniProtKB-EC"/>
</dbReference>
<evidence type="ECO:0000256" key="3">
    <source>
        <dbReference type="ARBA" id="ARBA00022692"/>
    </source>
</evidence>
<evidence type="ECO:0000256" key="5">
    <source>
        <dbReference type="ARBA" id="ARBA00022989"/>
    </source>
</evidence>
<comment type="subcellular location">
    <subcellularLocation>
        <location evidence="1">Mitochondrion outer membrane</location>
        <topology evidence="1">Multi-pass membrane protein</topology>
    </subcellularLocation>
</comment>
<dbReference type="Proteomes" id="UP000789831">
    <property type="component" value="Unassembled WGS sequence"/>
</dbReference>
<comment type="caution">
    <text evidence="22">The sequence shown here is derived from an EMBL/GenBank/DDBJ whole genome shotgun (WGS) entry which is preliminary data.</text>
</comment>
<evidence type="ECO:0000256" key="17">
    <source>
        <dbReference type="ARBA" id="ARBA00051411"/>
    </source>
</evidence>
<dbReference type="Pfam" id="PF01124">
    <property type="entry name" value="MAPEG"/>
    <property type="match status" value="1"/>
</dbReference>
<evidence type="ECO:0000256" key="7">
    <source>
        <dbReference type="ARBA" id="ARBA00023098"/>
    </source>
</evidence>
<dbReference type="GO" id="GO:0005741">
    <property type="term" value="C:mitochondrial outer membrane"/>
    <property type="evidence" value="ECO:0007669"/>
    <property type="project" value="UniProtKB-SubCell"/>
</dbReference>
<dbReference type="InterPro" id="IPR050997">
    <property type="entry name" value="MAPEG"/>
</dbReference>
<evidence type="ECO:0000256" key="4">
    <source>
        <dbReference type="ARBA" id="ARBA00022787"/>
    </source>
</evidence>
<evidence type="ECO:0000256" key="16">
    <source>
        <dbReference type="ARBA" id="ARBA00049298"/>
    </source>
</evidence>
<evidence type="ECO:0000256" key="19">
    <source>
        <dbReference type="ARBA" id="ARBA00075145"/>
    </source>
</evidence>
<keyword evidence="3 21" id="KW-0812">Transmembrane</keyword>
<dbReference type="SUPFAM" id="SSF161084">
    <property type="entry name" value="MAPEG domain-like"/>
    <property type="match status" value="1"/>
</dbReference>
<dbReference type="GO" id="GO:0005783">
    <property type="term" value="C:endoplasmic reticulum"/>
    <property type="evidence" value="ECO:0007669"/>
    <property type="project" value="TreeGrafter"/>
</dbReference>
<evidence type="ECO:0000256" key="12">
    <source>
        <dbReference type="ARBA" id="ARBA00023288"/>
    </source>
</evidence>
<evidence type="ECO:0000256" key="1">
    <source>
        <dbReference type="ARBA" id="ARBA00004374"/>
    </source>
</evidence>
<dbReference type="EC" id="4.4.1.20" evidence="15"/>
<keyword evidence="9 21" id="KW-0472">Membrane</keyword>
<evidence type="ECO:0000256" key="20">
    <source>
        <dbReference type="ARBA" id="ARBA00076908"/>
    </source>
</evidence>
<keyword evidence="2" id="KW-0808">Transferase</keyword>
<keyword evidence="12" id="KW-0449">Lipoprotein</keyword>
<dbReference type="GO" id="GO:0004364">
    <property type="term" value="F:glutathione transferase activity"/>
    <property type="evidence" value="ECO:0007669"/>
    <property type="project" value="TreeGrafter"/>
</dbReference>
<dbReference type="PANTHER" id="PTHR10250">
    <property type="entry name" value="MICROSOMAL GLUTATHIONE S-TRANSFERASE"/>
    <property type="match status" value="1"/>
</dbReference>
<accession>A0A9N8UVY7</accession>
<evidence type="ECO:0000313" key="23">
    <source>
        <dbReference type="Proteomes" id="UP000789831"/>
    </source>
</evidence>
<keyword evidence="8" id="KW-0496">Mitochondrion</keyword>
<name>A0A9N8UVY7_9GLOM</name>
<reference evidence="22" key="1">
    <citation type="submission" date="2021-06" db="EMBL/GenBank/DDBJ databases">
        <authorList>
            <person name="Kallberg Y."/>
            <person name="Tangrot J."/>
            <person name="Rosling A."/>
        </authorList>
    </citation>
    <scope>NUCLEOTIDE SEQUENCE</scope>
    <source>
        <strain evidence="22">MT106</strain>
    </source>
</reference>
<gene>
    <name evidence="22" type="ORF">AGERDE_LOCUS191</name>
</gene>
<dbReference type="GO" id="GO:0004602">
    <property type="term" value="F:glutathione peroxidase activity"/>
    <property type="evidence" value="ECO:0007669"/>
    <property type="project" value="TreeGrafter"/>
</dbReference>
<evidence type="ECO:0000256" key="21">
    <source>
        <dbReference type="SAM" id="Phobius"/>
    </source>
</evidence>
<comment type="catalytic activity">
    <reaction evidence="17">
        <text>15-deoxy-Delta(12,14)-prostaglandin J2 + glutathione = 15-deoxy-Delta(12,14)-prostaglandin J2-S-(R)-glutathione</text>
        <dbReference type="Rhea" id="RHEA:75963"/>
        <dbReference type="ChEBI" id="CHEBI:57925"/>
        <dbReference type="ChEBI" id="CHEBI:85236"/>
        <dbReference type="ChEBI" id="CHEBI:194498"/>
    </reaction>
    <physiologicalReaction direction="left-to-right" evidence="17">
        <dbReference type="Rhea" id="RHEA:75964"/>
    </physiologicalReaction>
</comment>
<dbReference type="OrthoDB" id="410651at2759"/>